<keyword evidence="8" id="KW-1185">Reference proteome</keyword>
<dbReference type="InterPro" id="IPR006140">
    <property type="entry name" value="D-isomer_DH_NAD-bd"/>
</dbReference>
<evidence type="ECO:0000259" key="6">
    <source>
        <dbReference type="Pfam" id="PF02826"/>
    </source>
</evidence>
<keyword evidence="2 4" id="KW-0560">Oxidoreductase</keyword>
<dbReference type="InterPro" id="IPR006139">
    <property type="entry name" value="D-isomer_2_OHA_DH_cat_dom"/>
</dbReference>
<dbReference type="Pfam" id="PF02826">
    <property type="entry name" value="2-Hacid_dh_C"/>
    <property type="match status" value="1"/>
</dbReference>
<dbReference type="PANTHER" id="PTHR42789">
    <property type="entry name" value="D-ISOMER SPECIFIC 2-HYDROXYACID DEHYDROGENASE FAMILY PROTEIN (AFU_ORTHOLOGUE AFUA_6G10090)"/>
    <property type="match status" value="1"/>
</dbReference>
<dbReference type="Gene3D" id="3.40.50.720">
    <property type="entry name" value="NAD(P)-binding Rossmann-like Domain"/>
    <property type="match status" value="2"/>
</dbReference>
<dbReference type="STRING" id="145857.GA0070616_0603"/>
<dbReference type="InterPro" id="IPR050857">
    <property type="entry name" value="D-2-hydroxyacid_DH"/>
</dbReference>
<dbReference type="PANTHER" id="PTHR42789:SF1">
    <property type="entry name" value="D-ISOMER SPECIFIC 2-HYDROXYACID DEHYDROGENASE FAMILY PROTEIN (AFU_ORTHOLOGUE AFUA_6G10090)"/>
    <property type="match status" value="1"/>
</dbReference>
<proteinExistence type="inferred from homology"/>
<organism evidence="7 8">
    <name type="scientific">Micromonospora nigra</name>
    <dbReference type="NCBI Taxonomy" id="145857"/>
    <lineage>
        <taxon>Bacteria</taxon>
        <taxon>Bacillati</taxon>
        <taxon>Actinomycetota</taxon>
        <taxon>Actinomycetes</taxon>
        <taxon>Micromonosporales</taxon>
        <taxon>Micromonosporaceae</taxon>
        <taxon>Micromonospora</taxon>
    </lineage>
</organism>
<evidence type="ECO:0000256" key="3">
    <source>
        <dbReference type="ARBA" id="ARBA00023027"/>
    </source>
</evidence>
<evidence type="ECO:0000313" key="7">
    <source>
        <dbReference type="EMBL" id="SCL15006.1"/>
    </source>
</evidence>
<dbReference type="AlphaFoldDB" id="A0A1C6RCX8"/>
<dbReference type="RefSeq" id="WP_175439969.1">
    <property type="nucleotide sequence ID" value="NZ_FMHT01000003.1"/>
</dbReference>
<feature type="domain" description="D-isomer specific 2-hydroxyacid dehydrogenase catalytic" evidence="5">
    <location>
        <begin position="38"/>
        <end position="322"/>
    </location>
</feature>
<keyword evidence="3" id="KW-0520">NAD</keyword>
<gene>
    <name evidence="7" type="ORF">GA0070616_0603</name>
</gene>
<evidence type="ECO:0000256" key="4">
    <source>
        <dbReference type="RuleBase" id="RU003719"/>
    </source>
</evidence>
<accession>A0A1C6RCX8</accession>
<evidence type="ECO:0000256" key="2">
    <source>
        <dbReference type="ARBA" id="ARBA00023002"/>
    </source>
</evidence>
<dbReference type="InterPro" id="IPR036291">
    <property type="entry name" value="NAD(P)-bd_dom_sf"/>
</dbReference>
<dbReference type="SUPFAM" id="SSF51735">
    <property type="entry name" value="NAD(P)-binding Rossmann-fold domains"/>
    <property type="match status" value="1"/>
</dbReference>
<evidence type="ECO:0000259" key="5">
    <source>
        <dbReference type="Pfam" id="PF00389"/>
    </source>
</evidence>
<dbReference type="GO" id="GO:0051287">
    <property type="term" value="F:NAD binding"/>
    <property type="evidence" value="ECO:0007669"/>
    <property type="project" value="InterPro"/>
</dbReference>
<name>A0A1C6RCX8_9ACTN</name>
<dbReference type="Proteomes" id="UP000199699">
    <property type="component" value="Unassembled WGS sequence"/>
</dbReference>
<protein>
    <submittedName>
        <fullName evidence="7">D-3-phosphoglycerate dehydrogenase</fullName>
    </submittedName>
</protein>
<evidence type="ECO:0000256" key="1">
    <source>
        <dbReference type="ARBA" id="ARBA00005854"/>
    </source>
</evidence>
<reference evidence="7 8" key="1">
    <citation type="submission" date="2016-06" db="EMBL/GenBank/DDBJ databases">
        <authorList>
            <person name="Kjaerup R.B."/>
            <person name="Dalgaard T.S."/>
            <person name="Juul-Madsen H.R."/>
        </authorList>
    </citation>
    <scope>NUCLEOTIDE SEQUENCE [LARGE SCALE GENOMIC DNA]</scope>
    <source>
        <strain evidence="7 8">DSM 43818</strain>
    </source>
</reference>
<dbReference type="EMBL" id="FMHT01000003">
    <property type="protein sequence ID" value="SCL15006.1"/>
    <property type="molecule type" value="Genomic_DNA"/>
</dbReference>
<dbReference type="Pfam" id="PF00389">
    <property type="entry name" value="2-Hacid_dh"/>
    <property type="match status" value="1"/>
</dbReference>
<comment type="similarity">
    <text evidence="1 4">Belongs to the D-isomer specific 2-hydroxyacid dehydrogenase family.</text>
</comment>
<sequence>MTPIAYVTAEWPQAAVSSLADLGYQARTGGWGQTGQVLTADRLAAEAAGASVLVVEVERVDAGLLAALPDLRVVCTARGTPTNVDVAACTDRNLPVLSAPGRNADSVADFVIGVLICGLRRIPAAERHLRDVGWLVGDDLPYLHFRGPELAGRTLGLIGYGAIGRRVAARARDGFGMRVIHHDPFRLAEPDGTGVTLPTLLATADVVSLHCTRSPETANLIDAAALALMKPGSYLINTAGGGMVDEAALLAAVESGALAGAALDVFGTEPLPPDSPLLRCDRLLLTPHLAGAATDVAAHHAELICADLARLAQGRRPVHCVNVDELWSTGSRPGPRD</sequence>
<evidence type="ECO:0000313" key="8">
    <source>
        <dbReference type="Proteomes" id="UP000199699"/>
    </source>
</evidence>
<dbReference type="SUPFAM" id="SSF52283">
    <property type="entry name" value="Formate/glycerate dehydrogenase catalytic domain-like"/>
    <property type="match status" value="1"/>
</dbReference>
<feature type="domain" description="D-isomer specific 2-hydroxyacid dehydrogenase NAD-binding" evidence="6">
    <location>
        <begin position="113"/>
        <end position="290"/>
    </location>
</feature>
<dbReference type="GO" id="GO:0016616">
    <property type="term" value="F:oxidoreductase activity, acting on the CH-OH group of donors, NAD or NADP as acceptor"/>
    <property type="evidence" value="ECO:0007669"/>
    <property type="project" value="InterPro"/>
</dbReference>